<dbReference type="RefSeq" id="WP_307057057.1">
    <property type="nucleotide sequence ID" value="NZ_JAUSUH010000001.1"/>
</dbReference>
<accession>A0ABU0DC70</accession>
<organism evidence="1 2">
    <name type="scientific">Ancylobacter vacuolatus</name>
    <dbReference type="NCBI Taxonomy" id="223389"/>
    <lineage>
        <taxon>Bacteria</taxon>
        <taxon>Pseudomonadati</taxon>
        <taxon>Pseudomonadota</taxon>
        <taxon>Alphaproteobacteria</taxon>
        <taxon>Hyphomicrobiales</taxon>
        <taxon>Xanthobacteraceae</taxon>
        <taxon>Ancylobacter</taxon>
    </lineage>
</organism>
<dbReference type="EMBL" id="JAUSUH010000001">
    <property type="protein sequence ID" value="MDQ0346013.1"/>
    <property type="molecule type" value="Genomic_DNA"/>
</dbReference>
<sequence length="80" mass="8911">MTAVEVIRRISEAVQPRLGRIDAQEVAIYPVETSGDGPNWTARIARQSGGGHAYKQWRLEQLRAAVDAVRRDIPKIDWGG</sequence>
<gene>
    <name evidence="1" type="ORF">J2S76_000414</name>
</gene>
<keyword evidence="2" id="KW-1185">Reference proteome</keyword>
<evidence type="ECO:0000313" key="2">
    <source>
        <dbReference type="Proteomes" id="UP001238467"/>
    </source>
</evidence>
<dbReference type="Proteomes" id="UP001238467">
    <property type="component" value="Unassembled WGS sequence"/>
</dbReference>
<comment type="caution">
    <text evidence="1">The sequence shown here is derived from an EMBL/GenBank/DDBJ whole genome shotgun (WGS) entry which is preliminary data.</text>
</comment>
<reference evidence="1 2" key="1">
    <citation type="submission" date="2023-07" db="EMBL/GenBank/DDBJ databases">
        <title>Genomic Encyclopedia of Type Strains, Phase IV (KMG-IV): sequencing the most valuable type-strain genomes for metagenomic binning, comparative biology and taxonomic classification.</title>
        <authorList>
            <person name="Goeker M."/>
        </authorList>
    </citation>
    <scope>NUCLEOTIDE SEQUENCE [LARGE SCALE GENOMIC DNA]</scope>
    <source>
        <strain evidence="1 2">DSM 1277</strain>
    </source>
</reference>
<name>A0ABU0DC70_9HYPH</name>
<protein>
    <submittedName>
        <fullName evidence="1">Uncharacterized protein</fullName>
    </submittedName>
</protein>
<evidence type="ECO:0000313" key="1">
    <source>
        <dbReference type="EMBL" id="MDQ0346013.1"/>
    </source>
</evidence>
<proteinExistence type="predicted"/>